<accession>A0A9P9FA03</accession>
<dbReference type="PROSITE" id="PS01095">
    <property type="entry name" value="GH18_1"/>
    <property type="match status" value="1"/>
</dbReference>
<dbReference type="PANTHER" id="PTHR45708:SF49">
    <property type="entry name" value="ENDOCHITINASE"/>
    <property type="match status" value="1"/>
</dbReference>
<protein>
    <recommendedName>
        <fullName evidence="3">chitinase</fullName>
        <ecNumber evidence="3">3.2.1.14</ecNumber>
    </recommendedName>
</protein>
<keyword evidence="4" id="KW-0964">Secreted</keyword>
<dbReference type="Proteomes" id="UP000717696">
    <property type="component" value="Unassembled WGS sequence"/>
</dbReference>
<dbReference type="InterPro" id="IPR017853">
    <property type="entry name" value="GH"/>
</dbReference>
<feature type="compositionally biased region" description="Low complexity" evidence="13">
    <location>
        <begin position="337"/>
        <end position="602"/>
    </location>
</feature>
<dbReference type="GO" id="GO:0000272">
    <property type="term" value="P:polysaccharide catabolic process"/>
    <property type="evidence" value="ECO:0007669"/>
    <property type="project" value="UniProtKB-KW"/>
</dbReference>
<dbReference type="InterPro" id="IPR050542">
    <property type="entry name" value="Glycosyl_Hydrlase18_Chitinase"/>
</dbReference>
<dbReference type="PANTHER" id="PTHR45708">
    <property type="entry name" value="ENDOCHITINASE"/>
    <property type="match status" value="1"/>
</dbReference>
<dbReference type="Pfam" id="PF00704">
    <property type="entry name" value="Glyco_hydro_18"/>
    <property type="match status" value="1"/>
</dbReference>
<evidence type="ECO:0000256" key="11">
    <source>
        <dbReference type="ARBA" id="ARBA00023326"/>
    </source>
</evidence>
<keyword evidence="7" id="KW-0146">Chitin degradation</keyword>
<proteinExistence type="predicted"/>
<dbReference type="InterPro" id="IPR001579">
    <property type="entry name" value="Glyco_hydro_18_chit_AS"/>
</dbReference>
<evidence type="ECO:0000256" key="7">
    <source>
        <dbReference type="ARBA" id="ARBA00023024"/>
    </source>
</evidence>
<keyword evidence="11" id="KW-0624">Polysaccharide degradation</keyword>
<comment type="catalytic activity">
    <reaction evidence="1">
        <text>Random endo-hydrolysis of N-acetyl-beta-D-glucosaminide (1-&gt;4)-beta-linkages in chitin and chitodextrins.</text>
        <dbReference type="EC" id="3.2.1.14"/>
    </reaction>
</comment>
<feature type="region of interest" description="Disordered" evidence="13">
    <location>
        <begin position="337"/>
        <end position="629"/>
    </location>
</feature>
<gene>
    <name evidence="15" type="ORF">B0J13DRAFT_520170</name>
</gene>
<dbReference type="SUPFAM" id="SSF51445">
    <property type="entry name" value="(Trans)glycosidases"/>
    <property type="match status" value="1"/>
</dbReference>
<evidence type="ECO:0000256" key="5">
    <source>
        <dbReference type="ARBA" id="ARBA00022669"/>
    </source>
</evidence>
<name>A0A9P9FA03_9HYPO</name>
<keyword evidence="16" id="KW-1185">Reference proteome</keyword>
<evidence type="ECO:0000256" key="10">
    <source>
        <dbReference type="ARBA" id="ARBA00023295"/>
    </source>
</evidence>
<evidence type="ECO:0000256" key="1">
    <source>
        <dbReference type="ARBA" id="ARBA00000822"/>
    </source>
</evidence>
<sequence>MYETCVAPSGGLNGYWGQYGSDPMKSYCDSGVEFITLSFVNSAPEHEASGWPGTNFAGHCPGDVYMYGEDNQLKSNLWKNCYLIQEGIPYCQSLGVKVLISIGGDYNEQTSNYAVSTEEKGRDFADILYSIFGPKQDSWTGPRPFDSDLYGTQSVDGFDFDIEKDLDMAPYIAMIDQLRIHDPNLIITAAPQCPTSSQYFYMEELIQTSPLDALFVQFYNNQYCDLIEDEGLAGDGFNYQTWEDILADSNESKSAKIYVGLPASASAAGTGYVGPDVIAEVIDDLKDRPSFGGISLWDLNRGASNVDEEGKSFNDAVLEALCGVNPSASSTASVSATATSTSDASTTASTDASTTASTDVSATDVSTPDSTPTASGSTSETTESTAEGTSTETYNTPTGSDSTPTASDSTPTGSATDSTTASSDNTSTDSGTTPIGTPTGTPTDSATDSTTASSDNTSTDSGTTPIGTPTGTPTDSATESTTASSDNTSTDSGTTPIGTPTGTPTDSATDSTSTDSATDSTSVESATDSTTASSDSTSTDSGNTPTGTPTGTPTDSAVGSTFTDSTTDNTSTGSATDSTATGTDATGSSTESTNSGSEATSTDNSAGATTTSIPYGGMTTTESASSTTSTVYTTHVYTVTKCPPEVTNCPAGPYVTTEIVPLYTTVCPVTAGEHATKTTKASKPDVTYAAVSEEVKTVYTTNVYTVTKCPIYVVDCPVGSVTTEVSTYTTTVAHAAQTTAAEFKEEVPEVETVYTTKVHTITKCPAYVTNCPVGSVTTEISSWTTTVAKTTGTAAAEVPEETTTVLATSTLVTTVYVPAATHEASSEPSTVSGTIYTTIIVPAVTLETSSKPSATTYKPLAETTYTRPEGVAQPTGGCIGEGCSATTYTTPSSPAATQPVTAGASNVGLGLTAVIAVAALQLFAL</sequence>
<dbReference type="GO" id="GO:0008061">
    <property type="term" value="F:chitin binding"/>
    <property type="evidence" value="ECO:0007669"/>
    <property type="project" value="UniProtKB-KW"/>
</dbReference>
<evidence type="ECO:0000256" key="8">
    <source>
        <dbReference type="ARBA" id="ARBA00023026"/>
    </source>
</evidence>
<feature type="domain" description="GH18" evidence="14">
    <location>
        <begin position="10"/>
        <end position="324"/>
    </location>
</feature>
<comment type="caution">
    <text evidence="15">The sequence shown here is derived from an EMBL/GenBank/DDBJ whole genome shotgun (WGS) entry which is preliminary data.</text>
</comment>
<evidence type="ECO:0000256" key="4">
    <source>
        <dbReference type="ARBA" id="ARBA00022525"/>
    </source>
</evidence>
<keyword evidence="8" id="KW-0843">Virulence</keyword>
<feature type="compositionally biased region" description="Low complexity" evidence="13">
    <location>
        <begin position="619"/>
        <end position="629"/>
    </location>
</feature>
<evidence type="ECO:0000256" key="3">
    <source>
        <dbReference type="ARBA" id="ARBA00012729"/>
    </source>
</evidence>
<dbReference type="GO" id="GO:0005576">
    <property type="term" value="C:extracellular region"/>
    <property type="evidence" value="ECO:0007669"/>
    <property type="project" value="UniProtKB-SubCell"/>
</dbReference>
<dbReference type="Gene3D" id="3.20.20.80">
    <property type="entry name" value="Glycosidases"/>
    <property type="match status" value="1"/>
</dbReference>
<dbReference type="AlphaFoldDB" id="A0A9P9FA03"/>
<keyword evidence="10 12" id="KW-0326">Glycosidase</keyword>
<dbReference type="GO" id="GO:0008843">
    <property type="term" value="F:endochitinase activity"/>
    <property type="evidence" value="ECO:0007669"/>
    <property type="project" value="UniProtKB-EC"/>
</dbReference>
<organism evidence="15 16">
    <name type="scientific">Dactylonectria estremocensis</name>
    <dbReference type="NCBI Taxonomy" id="1079267"/>
    <lineage>
        <taxon>Eukaryota</taxon>
        <taxon>Fungi</taxon>
        <taxon>Dikarya</taxon>
        <taxon>Ascomycota</taxon>
        <taxon>Pezizomycotina</taxon>
        <taxon>Sordariomycetes</taxon>
        <taxon>Hypocreomycetidae</taxon>
        <taxon>Hypocreales</taxon>
        <taxon>Nectriaceae</taxon>
        <taxon>Dactylonectria</taxon>
    </lineage>
</organism>
<evidence type="ECO:0000256" key="2">
    <source>
        <dbReference type="ARBA" id="ARBA00004613"/>
    </source>
</evidence>
<evidence type="ECO:0000256" key="13">
    <source>
        <dbReference type="SAM" id="MobiDB-lite"/>
    </source>
</evidence>
<reference evidence="15" key="1">
    <citation type="journal article" date="2021" name="Nat. Commun.">
        <title>Genetic determinants of endophytism in the Arabidopsis root mycobiome.</title>
        <authorList>
            <person name="Mesny F."/>
            <person name="Miyauchi S."/>
            <person name="Thiergart T."/>
            <person name="Pickel B."/>
            <person name="Atanasova L."/>
            <person name="Karlsson M."/>
            <person name="Huettel B."/>
            <person name="Barry K.W."/>
            <person name="Haridas S."/>
            <person name="Chen C."/>
            <person name="Bauer D."/>
            <person name="Andreopoulos W."/>
            <person name="Pangilinan J."/>
            <person name="LaButti K."/>
            <person name="Riley R."/>
            <person name="Lipzen A."/>
            <person name="Clum A."/>
            <person name="Drula E."/>
            <person name="Henrissat B."/>
            <person name="Kohler A."/>
            <person name="Grigoriev I.V."/>
            <person name="Martin F.M."/>
            <person name="Hacquard S."/>
        </authorList>
    </citation>
    <scope>NUCLEOTIDE SEQUENCE</scope>
    <source>
        <strain evidence="15">MPI-CAGE-AT-0021</strain>
    </source>
</reference>
<evidence type="ECO:0000259" key="14">
    <source>
        <dbReference type="PROSITE" id="PS51910"/>
    </source>
</evidence>
<feature type="compositionally biased region" description="Polar residues" evidence="13">
    <location>
        <begin position="603"/>
        <end position="613"/>
    </location>
</feature>
<dbReference type="EMBL" id="JAGMUU010000003">
    <property type="protein sequence ID" value="KAH7157435.1"/>
    <property type="molecule type" value="Genomic_DNA"/>
</dbReference>
<comment type="subcellular location">
    <subcellularLocation>
        <location evidence="2">Secreted</location>
    </subcellularLocation>
</comment>
<dbReference type="InterPro" id="IPR001223">
    <property type="entry name" value="Glyco_hydro18_cat"/>
</dbReference>
<evidence type="ECO:0000313" key="16">
    <source>
        <dbReference type="Proteomes" id="UP000717696"/>
    </source>
</evidence>
<dbReference type="PROSITE" id="PS51910">
    <property type="entry name" value="GH18_2"/>
    <property type="match status" value="1"/>
</dbReference>
<evidence type="ECO:0000256" key="12">
    <source>
        <dbReference type="RuleBase" id="RU000489"/>
    </source>
</evidence>
<keyword evidence="9" id="KW-0119">Carbohydrate metabolism</keyword>
<evidence type="ECO:0000313" key="15">
    <source>
        <dbReference type="EMBL" id="KAH7157435.1"/>
    </source>
</evidence>
<dbReference type="EC" id="3.2.1.14" evidence="3"/>
<evidence type="ECO:0000256" key="9">
    <source>
        <dbReference type="ARBA" id="ARBA00023277"/>
    </source>
</evidence>
<evidence type="ECO:0000256" key="6">
    <source>
        <dbReference type="ARBA" id="ARBA00022801"/>
    </source>
</evidence>
<dbReference type="GO" id="GO:0006032">
    <property type="term" value="P:chitin catabolic process"/>
    <property type="evidence" value="ECO:0007669"/>
    <property type="project" value="UniProtKB-KW"/>
</dbReference>
<keyword evidence="6 12" id="KW-0378">Hydrolase</keyword>
<dbReference type="OrthoDB" id="6020543at2759"/>
<keyword evidence="5" id="KW-0147">Chitin-binding</keyword>